<dbReference type="InterPro" id="IPR051539">
    <property type="entry name" value="T4SS-coupling_protein"/>
</dbReference>
<dbReference type="SUPFAM" id="SSF52540">
    <property type="entry name" value="P-loop containing nucleoside triphosphate hydrolases"/>
    <property type="match status" value="1"/>
</dbReference>
<evidence type="ECO:0000313" key="9">
    <source>
        <dbReference type="EMBL" id="QKZ20378.1"/>
    </source>
</evidence>
<evidence type="ECO:0000256" key="2">
    <source>
        <dbReference type="ARBA" id="ARBA00008806"/>
    </source>
</evidence>
<dbReference type="EMBL" id="CP056041">
    <property type="protein sequence ID" value="QKZ20378.1"/>
    <property type="molecule type" value="Genomic_DNA"/>
</dbReference>
<dbReference type="AlphaFoldDB" id="A0A7H8TBK7"/>
<keyword evidence="6 8" id="KW-0472">Membrane</keyword>
<evidence type="ECO:0000256" key="8">
    <source>
        <dbReference type="SAM" id="Phobius"/>
    </source>
</evidence>
<keyword evidence="3" id="KW-1003">Cell membrane</keyword>
<feature type="transmembrane region" description="Helical" evidence="8">
    <location>
        <begin position="74"/>
        <end position="96"/>
    </location>
</feature>
<evidence type="ECO:0000256" key="5">
    <source>
        <dbReference type="ARBA" id="ARBA00022989"/>
    </source>
</evidence>
<evidence type="ECO:0000313" key="10">
    <source>
        <dbReference type="Proteomes" id="UP000509418"/>
    </source>
</evidence>
<dbReference type="PANTHER" id="PTHR37937">
    <property type="entry name" value="CONJUGATIVE TRANSFER: DNA TRANSPORT"/>
    <property type="match status" value="1"/>
</dbReference>
<protein>
    <submittedName>
        <fullName evidence="9">Type IV secretory system conjugative DNA transfer family protein</fullName>
    </submittedName>
</protein>
<dbReference type="Pfam" id="PF02534">
    <property type="entry name" value="T4SS-DNA_transf"/>
    <property type="match status" value="1"/>
</dbReference>
<reference evidence="9 10" key="1">
    <citation type="submission" date="2020-06" db="EMBL/GenBank/DDBJ databases">
        <title>Genome mining for natural products.</title>
        <authorList>
            <person name="Zhang B."/>
            <person name="Shi J."/>
            <person name="Ge H."/>
        </authorList>
    </citation>
    <scope>NUCLEOTIDE SEQUENCE [LARGE SCALE GENOMIC DNA]</scope>
    <source>
        <strain evidence="9 10">NA02069</strain>
    </source>
</reference>
<keyword evidence="4 8" id="KW-0812">Transmembrane</keyword>
<evidence type="ECO:0000256" key="7">
    <source>
        <dbReference type="SAM" id="MobiDB-lite"/>
    </source>
</evidence>
<evidence type="ECO:0000256" key="6">
    <source>
        <dbReference type="ARBA" id="ARBA00023136"/>
    </source>
</evidence>
<name>A0A7H8TBK7_STRCX</name>
<keyword evidence="5 8" id="KW-1133">Transmembrane helix</keyword>
<organism evidence="9 10">
    <name type="scientific">Streptomyces chartreusis</name>
    <dbReference type="NCBI Taxonomy" id="1969"/>
    <lineage>
        <taxon>Bacteria</taxon>
        <taxon>Bacillati</taxon>
        <taxon>Actinomycetota</taxon>
        <taxon>Actinomycetes</taxon>
        <taxon>Kitasatosporales</taxon>
        <taxon>Streptomycetaceae</taxon>
        <taxon>Streptomyces</taxon>
    </lineage>
</organism>
<gene>
    <name evidence="9" type="ORF">HUT05_25325</name>
</gene>
<evidence type="ECO:0000256" key="1">
    <source>
        <dbReference type="ARBA" id="ARBA00004651"/>
    </source>
</evidence>
<accession>A0A7H8TBK7</accession>
<dbReference type="InterPro" id="IPR027417">
    <property type="entry name" value="P-loop_NTPase"/>
</dbReference>
<dbReference type="PANTHER" id="PTHR37937:SF1">
    <property type="entry name" value="CONJUGATIVE TRANSFER: DNA TRANSPORT"/>
    <property type="match status" value="1"/>
</dbReference>
<feature type="region of interest" description="Disordered" evidence="7">
    <location>
        <begin position="106"/>
        <end position="136"/>
    </location>
</feature>
<proteinExistence type="inferred from homology"/>
<dbReference type="CDD" id="cd01127">
    <property type="entry name" value="TrwB_TraG_TraD_VirD4"/>
    <property type="match status" value="1"/>
</dbReference>
<dbReference type="Gene3D" id="3.40.50.300">
    <property type="entry name" value="P-loop containing nucleotide triphosphate hydrolases"/>
    <property type="match status" value="1"/>
</dbReference>
<dbReference type="RefSeq" id="WP_176576438.1">
    <property type="nucleotide sequence ID" value="NZ_CBDRGH010000036.1"/>
</dbReference>
<dbReference type="Proteomes" id="UP000509418">
    <property type="component" value="Chromosome"/>
</dbReference>
<feature type="transmembrane region" description="Helical" evidence="8">
    <location>
        <begin position="12"/>
        <end position="36"/>
    </location>
</feature>
<evidence type="ECO:0000256" key="3">
    <source>
        <dbReference type="ARBA" id="ARBA00022475"/>
    </source>
</evidence>
<comment type="similarity">
    <text evidence="2">Belongs to the VirD4/TraG family.</text>
</comment>
<evidence type="ECO:0000256" key="4">
    <source>
        <dbReference type="ARBA" id="ARBA00022692"/>
    </source>
</evidence>
<sequence>MAKKDSSLDDGTFLAAAAVGALVSVSTILLVSAQLAGLLSGKGWPSPTRSLPETTVWSVVSGPGAAYEPAPPAWLFWTFVVLLSGLVVTAVVFLVVRFGGRTDTGGAKWGGKKTEKAMAAPAHPEERPGRITAGRGQNTGGILAVSERAASGVAFGPPGSAKTTGLLLGNAAEWSGPAVITTTKAADLKAIYASRRILGPVYVIAPAGLPGMETHHYSPVDYATDPESAERMAEWMAEAAQKTYDPRAEPWIAQARAILAGLLLASNVSGGGISRFREWLALGRDAVDHVRSILEPRYPEVAIDYAQPWLQLHKDGAGSVQFTLNVIAAVYRSQQIRDVAASTDFTAEEILDNNGTIIMVAAPTNADRFGPLFTAIIASVIHAAENRFEQTGEPLKNVLGLFIDEAGNVLRYPKLPTILTTGRGMGVALLTIWHDISQLASRVGSEGAKTVISASHLRMLLPGLADDDTIRYFNYLLGKEHAERTTRSSGSTGRSSTSTAVVETDLVPVHELREIPHFTAIAVYFNQRPLRVNMRLTWRDEDLIAWLNRPAQRVSLNKGLDLDAMEASLG</sequence>
<keyword evidence="10" id="KW-1185">Reference proteome</keyword>
<comment type="subcellular location">
    <subcellularLocation>
        <location evidence="1">Cell membrane</location>
        <topology evidence="1">Multi-pass membrane protein</topology>
    </subcellularLocation>
</comment>
<dbReference type="GO" id="GO:0005886">
    <property type="term" value="C:plasma membrane"/>
    <property type="evidence" value="ECO:0007669"/>
    <property type="project" value="UniProtKB-SubCell"/>
</dbReference>
<dbReference type="InterPro" id="IPR003688">
    <property type="entry name" value="TraG/VirD4"/>
</dbReference>